<evidence type="ECO:0000313" key="5">
    <source>
        <dbReference type="Proteomes" id="UP000018460"/>
    </source>
</evidence>
<accession>N9DLR4</accession>
<dbReference type="InterPro" id="IPR027417">
    <property type="entry name" value="P-loop_NTPase"/>
</dbReference>
<comment type="caution">
    <text evidence="4">The sequence shown here is derived from an EMBL/GenBank/DDBJ whole genome shotgun (WGS) entry which is preliminary data.</text>
</comment>
<name>N9DLR4_9GAMM</name>
<gene>
    <name evidence="4" type="ORF">F941_00680</name>
</gene>
<evidence type="ECO:0000313" key="4">
    <source>
        <dbReference type="EMBL" id="ENV83649.1"/>
    </source>
</evidence>
<reference evidence="4 5" key="1">
    <citation type="submission" date="2013-02" db="EMBL/GenBank/DDBJ databases">
        <title>The Genome Sequence of Acinetobacter bouvetii CIP 107468.</title>
        <authorList>
            <consortium name="The Broad Institute Genome Sequencing Platform"/>
            <consortium name="The Broad Institute Genome Sequencing Center for Infectious Disease"/>
            <person name="Cerqueira G."/>
            <person name="Feldgarden M."/>
            <person name="Courvalin P."/>
            <person name="Perichon B."/>
            <person name="Grillot-Courvalin C."/>
            <person name="Clermont D."/>
            <person name="Rocha E."/>
            <person name="Yoon E.-J."/>
            <person name="Nemec A."/>
            <person name="Walker B."/>
            <person name="Young S.K."/>
            <person name="Zeng Q."/>
            <person name="Gargeya S."/>
            <person name="Fitzgerald M."/>
            <person name="Haas B."/>
            <person name="Abouelleil A."/>
            <person name="Alvarado L."/>
            <person name="Arachchi H.M."/>
            <person name="Berlin A.M."/>
            <person name="Chapman S.B."/>
            <person name="Dewar J."/>
            <person name="Goldberg J."/>
            <person name="Griggs A."/>
            <person name="Gujja S."/>
            <person name="Hansen M."/>
            <person name="Howarth C."/>
            <person name="Imamovic A."/>
            <person name="Larimer J."/>
            <person name="McCowan C."/>
            <person name="Murphy C."/>
            <person name="Neiman D."/>
            <person name="Pearson M."/>
            <person name="Priest M."/>
            <person name="Roberts A."/>
            <person name="Saif S."/>
            <person name="Shea T."/>
            <person name="Sisk P."/>
            <person name="Sykes S."/>
            <person name="Wortman J."/>
            <person name="Nusbaum C."/>
            <person name="Birren B."/>
        </authorList>
    </citation>
    <scope>NUCLEOTIDE SEQUENCE [LARGE SCALE GENOMIC DNA]</scope>
    <source>
        <strain evidence="4 5">CIP 107468</strain>
    </source>
</reference>
<dbReference type="InterPro" id="IPR048428">
    <property type="entry name" value="YobI-NTPase"/>
</dbReference>
<keyword evidence="5" id="KW-1185">Reference proteome</keyword>
<dbReference type="SUPFAM" id="SSF52540">
    <property type="entry name" value="P-loop containing nucleoside triphosphate hydrolases"/>
    <property type="match status" value="1"/>
</dbReference>
<feature type="transmembrane region" description="Helical" evidence="2">
    <location>
        <begin position="152"/>
        <end position="176"/>
    </location>
</feature>
<dbReference type="RefSeq" id="WP_005007931.1">
    <property type="nucleotide sequence ID" value="NZ_KB849726.1"/>
</dbReference>
<proteinExistence type="predicted"/>
<dbReference type="PATRIC" id="fig|1120925.3.peg.736"/>
<feature type="transmembrane region" description="Helical" evidence="2">
    <location>
        <begin position="188"/>
        <end position="213"/>
    </location>
</feature>
<evidence type="ECO:0000256" key="1">
    <source>
        <dbReference type="SAM" id="Coils"/>
    </source>
</evidence>
<dbReference type="Pfam" id="PF20693">
    <property type="entry name" value="YobI-ATPase"/>
    <property type="match status" value="1"/>
</dbReference>
<dbReference type="EMBL" id="APQD01000006">
    <property type="protein sequence ID" value="ENV83649.1"/>
    <property type="molecule type" value="Genomic_DNA"/>
</dbReference>
<sequence>MSKDKLHKIWNEIKVTHTKIKEIISTPQTISTQQYLSLTPIANADEDNAYSDMLKFALLQDKISNIAITGPYGSGKSSVLLTFQTQNPNWKYLNISLATFKDHLEIEGTNNKEIEIEAIEKSILQQLFYSVDQKTLPRSRLKRIVTVKPRELLANTLFIMLWAFLTIFVFFPKSIFINKLGIFISEKLLIQITLSLLLLSYCIVGLFTGVKYIEKLKELKLKFQDTEITLNNDKTESVLNKHLDEILYFFERTDFNIIIIEDLDRFENSEIFIRLRELNTLINNSKQVNRPIVFLYAIRDNMFKDKDRSKFFDFIIPIIPVINPTNAYDLIRKNYINKENNSQLHDEIEDIFLHQVSLYFDDMRLVTNIFNEFQLYVKKLNNPNLNKNKLLALIIYKNYYPAEFANLHSNKGEIYEIFKTYKKNIISELLVSINQELNEIENKINLSEVEKLQTVEELRKLYIYEIFKRFPIITNVHNRHFMQTASTSIQLYVDSQHIDYNQLTIDENFYKLVESNNIEWKVKLEESTNYIDYASISISNAEEIKFSFKAIETITHSNFTYLERENRVNDKLEINRKKILKHKQKLISTRNQLSQSTLSEILTVADIENPFDSKKHPPLLQFLVREGYIDEQYPDYISFFIDSVINITERDYAHRVIEHINSEFDLTLTNIGKLLDKYLKPRQFSHTSILNFNLVDFILNNSTQFKDHYNNLFELLSNQDKRSIRFIFEYIDREKNSSLFINQIVKSWQAFFEHIHTSMSDEKIESYLLLILKNLEKENIPLLNKDNILKNYLSSKSNFIEYIKDAYSTEQEILNFLQLIKPVFKYLDCNNQNDVSIFNEICRNEYFEFNEKMILQIICINNEVQKIDEIKNIFASKPYGVLQDFAPDYLKTQVDQSISHFFEEVYISSSENLSENSDNFIKLINNEDLDNSHKEWLIENNEVQIDLISYIRKAQFWKPILAKNKVKPSWDSLISYFQYNDCTLDEVIFNYINENNVLLKEQEISDTESNKSMPDITKEFEVALLESDSFSEIAYEAISIARMFDYPSLNLSSLSNSKIPILINVKVLLLTPENIEKLRHKSINYVSDLLIQYLSLECSELTEDLVLEKPEYELLLQSSEFTDAQKLIIVEKLGINFYQESNVQSTINHIFKANGKYIPIEYINNYFAKTLSTQTRVKFLIPEVSNLDHSNISILLNMLDEPYSLISIAGNHTLSHSEMNENLTEALRKIGYINRVRVHEKKSLLGTKSKSTITFTTKS</sequence>
<keyword evidence="2" id="KW-0472">Membrane</keyword>
<keyword evidence="1" id="KW-0175">Coiled coil</keyword>
<dbReference type="eggNOG" id="COG5290">
    <property type="taxonomic scope" value="Bacteria"/>
</dbReference>
<evidence type="ECO:0000256" key="2">
    <source>
        <dbReference type="SAM" id="Phobius"/>
    </source>
</evidence>
<organism evidence="4 5">
    <name type="scientific">Acinetobacter bouvetii DSM 14964 = CIP 107468</name>
    <dbReference type="NCBI Taxonomy" id="1120925"/>
    <lineage>
        <taxon>Bacteria</taxon>
        <taxon>Pseudomonadati</taxon>
        <taxon>Pseudomonadota</taxon>
        <taxon>Gammaproteobacteria</taxon>
        <taxon>Moraxellales</taxon>
        <taxon>Moraxellaceae</taxon>
        <taxon>Acinetobacter</taxon>
    </lineage>
</organism>
<keyword evidence="2" id="KW-1133">Transmembrane helix</keyword>
<dbReference type="OrthoDB" id="1701659at2"/>
<dbReference type="Proteomes" id="UP000018460">
    <property type="component" value="Unassembled WGS sequence"/>
</dbReference>
<feature type="coiled-coil region" evidence="1">
    <location>
        <begin position="423"/>
        <end position="450"/>
    </location>
</feature>
<feature type="domain" description="YobI-like P-loop NTPase" evidence="3">
    <location>
        <begin position="50"/>
        <end position="415"/>
    </location>
</feature>
<dbReference type="AlphaFoldDB" id="N9DLR4"/>
<keyword evidence="2" id="KW-0812">Transmembrane</keyword>
<protein>
    <recommendedName>
        <fullName evidence="3">YobI-like P-loop NTPase domain-containing protein</fullName>
    </recommendedName>
</protein>
<evidence type="ECO:0000259" key="3">
    <source>
        <dbReference type="Pfam" id="PF20693"/>
    </source>
</evidence>